<dbReference type="SUPFAM" id="SSF56801">
    <property type="entry name" value="Acetyl-CoA synthetase-like"/>
    <property type="match status" value="1"/>
</dbReference>
<dbReference type="Pfam" id="PF00501">
    <property type="entry name" value="AMP-binding"/>
    <property type="match status" value="1"/>
</dbReference>
<comment type="caution">
    <text evidence="3">The sequence shown here is derived from an EMBL/GenBank/DDBJ whole genome shotgun (WGS) entry which is preliminary data.</text>
</comment>
<dbReference type="InterPro" id="IPR020845">
    <property type="entry name" value="AMP-binding_CS"/>
</dbReference>
<organism evidence="3 4">
    <name type="scientific">Cognatishimia coralii</name>
    <dbReference type="NCBI Taxonomy" id="3083254"/>
    <lineage>
        <taxon>Bacteria</taxon>
        <taxon>Pseudomonadati</taxon>
        <taxon>Pseudomonadota</taxon>
        <taxon>Alphaproteobacteria</taxon>
        <taxon>Rhodobacterales</taxon>
        <taxon>Paracoccaceae</taxon>
        <taxon>Cognatishimia</taxon>
    </lineage>
</organism>
<dbReference type="Gene3D" id="3.30.300.30">
    <property type="match status" value="1"/>
</dbReference>
<sequence>MTIPPFSTRTMNLAHFPEQQARRLKDQPAVIWGDKVWDWAAFDARVKAMAAVFADHGVSKGDRVLVQSRNCNQMIESMYACFRLGAAWVPANFRGAPDDLAWMAELSGAKLLLCDAAFPEHAKVKGPEKIIAIGDADFAPSIDTLMGEVTSTPPLAVVDRDDLAWLFFTSGTSGRPKAAMLTQGQLGFVINNHLCDLVPGATKADASLVVAPLSHGAGMHHLMIAAKGAPTILPTSPQLDTEEIWRLVETYGVTNMFTVPTILKRMVEAPEVSQFDHSTLKHVIYAGAPMYRADQIRALETLGPVIVQYFGLGEVTGAITVFPTEDHSATDHSRDGTCGYPRTGMQVEIQAEDGTPCAPNVTGEICVTGPAVFAGYWQNPKANAESFRNGMFRTGDLGHMDPDGYVYITGRASDMYISGGSNIYPREIEEKLLTHPSVSEVAIFGIPDDTWGEIGVAVVALEIDENVQAAELEAFLKDKIASYKMPRQFHIWDEIPKSGYGKMAKRLVRAELERRQSGGLA</sequence>
<dbReference type="Pfam" id="PF13193">
    <property type="entry name" value="AMP-binding_C"/>
    <property type="match status" value="1"/>
</dbReference>
<evidence type="ECO:0000259" key="2">
    <source>
        <dbReference type="Pfam" id="PF13193"/>
    </source>
</evidence>
<dbReference type="EMBL" id="JBBGAZ010000010">
    <property type="protein sequence ID" value="MEJ5219560.1"/>
    <property type="molecule type" value="Genomic_DNA"/>
</dbReference>
<dbReference type="InterPro" id="IPR050237">
    <property type="entry name" value="ATP-dep_AMP-bd_enzyme"/>
</dbReference>
<dbReference type="InterPro" id="IPR045851">
    <property type="entry name" value="AMP-bd_C_sf"/>
</dbReference>
<dbReference type="PANTHER" id="PTHR43767">
    <property type="entry name" value="LONG-CHAIN-FATTY-ACID--COA LIGASE"/>
    <property type="match status" value="1"/>
</dbReference>
<proteinExistence type="predicted"/>
<dbReference type="Proteomes" id="UP001368270">
    <property type="component" value="Unassembled WGS sequence"/>
</dbReference>
<dbReference type="InterPro" id="IPR042099">
    <property type="entry name" value="ANL_N_sf"/>
</dbReference>
<dbReference type="InterPro" id="IPR000873">
    <property type="entry name" value="AMP-dep_synth/lig_dom"/>
</dbReference>
<reference evidence="3 4" key="1">
    <citation type="submission" date="2024-03" db="EMBL/GenBank/DDBJ databases">
        <title>Cognatishimia coralii sp. nov., a marine bacterium isolated from coral surrounding seawater.</title>
        <authorList>
            <person name="Liu X."/>
            <person name="Liu S."/>
            <person name="Sun H."/>
            <person name="Zhang Y."/>
        </authorList>
    </citation>
    <scope>NUCLEOTIDE SEQUENCE [LARGE SCALE GENOMIC DNA]</scope>
    <source>
        <strain evidence="3 4">D5M38</strain>
    </source>
</reference>
<dbReference type="RefSeq" id="WP_339404324.1">
    <property type="nucleotide sequence ID" value="NZ_JBBGAZ010000010.1"/>
</dbReference>
<keyword evidence="4" id="KW-1185">Reference proteome</keyword>
<dbReference type="NCBIfam" id="NF005676">
    <property type="entry name" value="PRK07470.1"/>
    <property type="match status" value="1"/>
</dbReference>
<dbReference type="Gene3D" id="3.40.50.12780">
    <property type="entry name" value="N-terminal domain of ligase-like"/>
    <property type="match status" value="1"/>
</dbReference>
<evidence type="ECO:0000259" key="1">
    <source>
        <dbReference type="Pfam" id="PF00501"/>
    </source>
</evidence>
<gene>
    <name evidence="3" type="ORF">WG622_14990</name>
</gene>
<accession>A0ABU8QJE9</accession>
<evidence type="ECO:0000313" key="4">
    <source>
        <dbReference type="Proteomes" id="UP001368270"/>
    </source>
</evidence>
<protein>
    <submittedName>
        <fullName evidence="3">Acyl-CoA synthetase</fullName>
    </submittedName>
</protein>
<evidence type="ECO:0000313" key="3">
    <source>
        <dbReference type="EMBL" id="MEJ5219560.1"/>
    </source>
</evidence>
<dbReference type="PANTHER" id="PTHR43767:SF7">
    <property type="entry name" value="MEDIUM_LONG-CHAIN-FATTY-ACID--COA LIGASE FADD8"/>
    <property type="match status" value="1"/>
</dbReference>
<feature type="domain" description="AMP-dependent synthetase/ligase" evidence="1">
    <location>
        <begin position="18"/>
        <end position="377"/>
    </location>
</feature>
<dbReference type="PROSITE" id="PS00455">
    <property type="entry name" value="AMP_BINDING"/>
    <property type="match status" value="1"/>
</dbReference>
<name>A0ABU8QJE9_9RHOB</name>
<feature type="domain" description="AMP-binding enzyme C-terminal" evidence="2">
    <location>
        <begin position="427"/>
        <end position="502"/>
    </location>
</feature>
<dbReference type="InterPro" id="IPR025110">
    <property type="entry name" value="AMP-bd_C"/>
</dbReference>